<accession>U7V8B7</accession>
<dbReference type="Gene3D" id="2.40.160.20">
    <property type="match status" value="1"/>
</dbReference>
<keyword evidence="1" id="KW-0732">Signal</keyword>
<feature type="signal peptide" evidence="1">
    <location>
        <begin position="1"/>
        <end position="40"/>
    </location>
</feature>
<sequence>MLQNGKIINSIFNFRRLIKTRRFIFMKKLTLLACSLFAFAAVAQAKEVAAPVTSSKEVVAEPVIIEEVVVAPVVENPWGFINLRAGWDFWSEYGNFNRHENYDTNLSKKTKDFGGELAIEAYKSWDYFDLGLGVAYQHHMKRKSTDNVSGAEFSSVPVYVTGRYDINYWDWAATPYIKANVGYSFNFNSKDVDGPDFSYGTKVDDGLYWAAGVGVQYEDFNVDILYGANYAKTKVSDGPDSMKFDNDYERVTLSVGYRFNIW</sequence>
<evidence type="ECO:0000256" key="1">
    <source>
        <dbReference type="SAM" id="SignalP"/>
    </source>
</evidence>
<reference evidence="2 3" key="1">
    <citation type="submission" date="2013-08" db="EMBL/GenBank/DDBJ databases">
        <authorList>
            <person name="Weinstock G."/>
            <person name="Sodergren E."/>
            <person name="Wylie T."/>
            <person name="Fulton L."/>
            <person name="Fulton R."/>
            <person name="Fronick C."/>
            <person name="O'Laughlin M."/>
            <person name="Godfrey J."/>
            <person name="Miner T."/>
            <person name="Herter B."/>
            <person name="Appelbaum E."/>
            <person name="Cordes M."/>
            <person name="Lek S."/>
            <person name="Wollam A."/>
            <person name="Pepin K.H."/>
            <person name="Palsikar V.B."/>
            <person name="Mitreva M."/>
            <person name="Wilson R.K."/>
        </authorList>
    </citation>
    <scope>NUCLEOTIDE SEQUENCE [LARGE SCALE GENOMIC DNA]</scope>
    <source>
        <strain evidence="2 3">ATCC BAA-474</strain>
    </source>
</reference>
<keyword evidence="3" id="KW-1185">Reference proteome</keyword>
<organism evidence="2 3">
    <name type="scientific">Cetobacterium somerae ATCC BAA-474</name>
    <dbReference type="NCBI Taxonomy" id="1319815"/>
    <lineage>
        <taxon>Bacteria</taxon>
        <taxon>Fusobacteriati</taxon>
        <taxon>Fusobacteriota</taxon>
        <taxon>Fusobacteriia</taxon>
        <taxon>Fusobacteriales</taxon>
        <taxon>Fusobacteriaceae</taxon>
        <taxon>Cetobacterium</taxon>
    </lineage>
</organism>
<proteinExistence type="predicted"/>
<name>U7V8B7_9FUSO</name>
<dbReference type="SUPFAM" id="SSF56925">
    <property type="entry name" value="OMPA-like"/>
    <property type="match status" value="1"/>
</dbReference>
<dbReference type="Proteomes" id="UP000017081">
    <property type="component" value="Unassembled WGS sequence"/>
</dbReference>
<dbReference type="AlphaFoldDB" id="U7V8B7"/>
<comment type="caution">
    <text evidence="2">The sequence shown here is derived from an EMBL/GenBank/DDBJ whole genome shotgun (WGS) entry which is preliminary data.</text>
</comment>
<dbReference type="eggNOG" id="COG3637">
    <property type="taxonomic scope" value="Bacteria"/>
</dbReference>
<dbReference type="InterPro" id="IPR011250">
    <property type="entry name" value="OMP/PagP_B-barrel"/>
</dbReference>
<evidence type="ECO:0000313" key="2">
    <source>
        <dbReference type="EMBL" id="ERT67952.1"/>
    </source>
</evidence>
<dbReference type="STRING" id="1319815.HMPREF0202_02170"/>
<evidence type="ECO:0000313" key="3">
    <source>
        <dbReference type="Proteomes" id="UP000017081"/>
    </source>
</evidence>
<dbReference type="EMBL" id="AXZF01000096">
    <property type="protein sequence ID" value="ERT67952.1"/>
    <property type="molecule type" value="Genomic_DNA"/>
</dbReference>
<dbReference type="HOGENOM" id="CLU_092722_1_0_0"/>
<gene>
    <name evidence="2" type="ORF">HMPREF0202_02170</name>
</gene>
<feature type="chain" id="PRO_5004690168" evidence="1">
    <location>
        <begin position="41"/>
        <end position="262"/>
    </location>
</feature>
<protein>
    <submittedName>
        <fullName evidence="2">Outer membrane insertion signal domain protein</fullName>
    </submittedName>
</protein>